<evidence type="ECO:0000256" key="5">
    <source>
        <dbReference type="ARBA" id="ARBA00022771"/>
    </source>
</evidence>
<feature type="region of interest" description="Disordered" evidence="9">
    <location>
        <begin position="416"/>
        <end position="435"/>
    </location>
</feature>
<sequence>MGCPTKDMAVFINPDQVMMLGGMEGPSAFCYLHTPNSLDDTQKKQYSDVICGLLNNNLNISRSRVYINYMISGLRISLEVLFRVVGSIQLGVFQTAKHQVKGQRAFRAQLTSTMDAVLRRAVIEIMTVFENSIHDHQMELAQKGEEVVQLKIKLQTAELKLRERECGGDRGLEINKTQTNETQRQPEEVLNTPGQTSDVPEIDFEVPDDWCAPLGCETVTKKDEVMCPSVRLRPLSIPLWPIPIIKQEVANHRIDSHQQIKGVRRSMRGSSLNQKPNQSQDRRLPQQGQGPRRSPVRNDMKKLLQEIKQEYLGSSLRRGRNLVGRDNETAEDTRRKERKLETESAKLETKKNDGKERYTCKFCKKVFDTPFGRNVHVRSHRRCRGCKNVFPFPSALRYHKTNCEKLKKLLAREALQTKPQQSESSEEKTVSASKKQVFVKKEHSASSTSHDDLSIQNDGFTKIHHCTRCNKKFHVVSKLKEHMRLHAGEKPFTCSVCPKQFHIQQALKSHMTRMHKDAVNCSATNGDLAWTKPLEDIEDNREDLISSRNNTKCTINLNNVQRECNPRWHTMGVRNANGFSCGKCEKFVKTKRQLVEHFRLHTGEKPLKCECSAKFRTSAQLYVHKKQYCQPVTQSIIQCEKCKKKVSQARYNKHVAICQKTWPLLCRFCGKGFFLKGRLRNHVEHNHSQA</sequence>
<keyword evidence="12" id="KW-1185">Reference proteome</keyword>
<feature type="region of interest" description="Disordered" evidence="9">
    <location>
        <begin position="254"/>
        <end position="299"/>
    </location>
</feature>
<evidence type="ECO:0000313" key="12">
    <source>
        <dbReference type="Proteomes" id="UP001187415"/>
    </source>
</evidence>
<organism evidence="11 12">
    <name type="scientific">Channa striata</name>
    <name type="common">Snakehead murrel</name>
    <name type="synonym">Ophicephalus striatus</name>
    <dbReference type="NCBI Taxonomy" id="64152"/>
    <lineage>
        <taxon>Eukaryota</taxon>
        <taxon>Metazoa</taxon>
        <taxon>Chordata</taxon>
        <taxon>Craniata</taxon>
        <taxon>Vertebrata</taxon>
        <taxon>Euteleostomi</taxon>
        <taxon>Actinopterygii</taxon>
        <taxon>Neopterygii</taxon>
        <taxon>Teleostei</taxon>
        <taxon>Neoteleostei</taxon>
        <taxon>Acanthomorphata</taxon>
        <taxon>Anabantaria</taxon>
        <taxon>Anabantiformes</taxon>
        <taxon>Channoidei</taxon>
        <taxon>Channidae</taxon>
        <taxon>Channa</taxon>
    </lineage>
</organism>
<evidence type="ECO:0000256" key="9">
    <source>
        <dbReference type="SAM" id="MobiDB-lite"/>
    </source>
</evidence>
<dbReference type="GO" id="GO:0005634">
    <property type="term" value="C:nucleus"/>
    <property type="evidence" value="ECO:0007669"/>
    <property type="project" value="UniProtKB-SubCell"/>
</dbReference>
<dbReference type="PROSITE" id="PS00028">
    <property type="entry name" value="ZINC_FINGER_C2H2_1"/>
    <property type="match status" value="5"/>
</dbReference>
<name>A0AA88N4X8_CHASR</name>
<evidence type="ECO:0000313" key="11">
    <source>
        <dbReference type="EMBL" id="KAK2849103.1"/>
    </source>
</evidence>
<feature type="region of interest" description="Disordered" evidence="9">
    <location>
        <begin position="171"/>
        <end position="199"/>
    </location>
</feature>
<comment type="caution">
    <text evidence="11">The sequence shown here is derived from an EMBL/GenBank/DDBJ whole genome shotgun (WGS) entry which is preliminary data.</text>
</comment>
<feature type="compositionally biased region" description="Polar residues" evidence="9">
    <location>
        <begin position="268"/>
        <end position="279"/>
    </location>
</feature>
<dbReference type="Proteomes" id="UP001187415">
    <property type="component" value="Unassembled WGS sequence"/>
</dbReference>
<dbReference type="PANTHER" id="PTHR24394:SF29">
    <property type="entry name" value="MYONEURIN"/>
    <property type="match status" value="1"/>
</dbReference>
<evidence type="ECO:0000256" key="1">
    <source>
        <dbReference type="ARBA" id="ARBA00004123"/>
    </source>
</evidence>
<dbReference type="FunFam" id="3.30.160.60:FF:000446">
    <property type="entry name" value="Zinc finger protein"/>
    <property type="match status" value="1"/>
</dbReference>
<keyword evidence="7" id="KW-0539">Nucleus</keyword>
<dbReference type="SMART" id="SM00355">
    <property type="entry name" value="ZnF_C2H2"/>
    <property type="match status" value="5"/>
</dbReference>
<accession>A0AA88N4X8</accession>
<dbReference type="SUPFAM" id="SSF55331">
    <property type="entry name" value="Tautomerase/MIF"/>
    <property type="match status" value="1"/>
</dbReference>
<dbReference type="GO" id="GO:0008270">
    <property type="term" value="F:zinc ion binding"/>
    <property type="evidence" value="ECO:0007669"/>
    <property type="project" value="UniProtKB-KW"/>
</dbReference>
<dbReference type="Gene3D" id="3.30.429.10">
    <property type="entry name" value="Macrophage Migration Inhibitory Factor"/>
    <property type="match status" value="1"/>
</dbReference>
<comment type="similarity">
    <text evidence="2">Belongs to the MIF family.</text>
</comment>
<protein>
    <recommendedName>
        <fullName evidence="10">C2H2-type domain-containing protein</fullName>
    </recommendedName>
</protein>
<dbReference type="EMBL" id="JAUPFM010000006">
    <property type="protein sequence ID" value="KAK2849103.1"/>
    <property type="molecule type" value="Genomic_DNA"/>
</dbReference>
<evidence type="ECO:0000256" key="2">
    <source>
        <dbReference type="ARBA" id="ARBA00005851"/>
    </source>
</evidence>
<feature type="domain" description="C2H2-type" evidence="10">
    <location>
        <begin position="492"/>
        <end position="515"/>
    </location>
</feature>
<keyword evidence="5 8" id="KW-0863">Zinc-finger</keyword>
<comment type="subcellular location">
    <subcellularLocation>
        <location evidence="1">Nucleus</location>
    </subcellularLocation>
</comment>
<dbReference type="InterPro" id="IPR013087">
    <property type="entry name" value="Znf_C2H2_type"/>
</dbReference>
<keyword evidence="6" id="KW-0862">Zinc</keyword>
<evidence type="ECO:0000256" key="7">
    <source>
        <dbReference type="ARBA" id="ARBA00023242"/>
    </source>
</evidence>
<dbReference type="InterPro" id="IPR014347">
    <property type="entry name" value="Tautomerase/MIF_sf"/>
</dbReference>
<evidence type="ECO:0000259" key="10">
    <source>
        <dbReference type="PROSITE" id="PS50157"/>
    </source>
</evidence>
<reference evidence="11" key="1">
    <citation type="submission" date="2023-07" db="EMBL/GenBank/DDBJ databases">
        <title>Chromosome-level Genome Assembly of Striped Snakehead (Channa striata).</title>
        <authorList>
            <person name="Liu H."/>
        </authorList>
    </citation>
    <scope>NUCLEOTIDE SEQUENCE</scope>
    <source>
        <strain evidence="11">Gz</strain>
        <tissue evidence="11">Muscle</tissue>
    </source>
</reference>
<evidence type="ECO:0000256" key="4">
    <source>
        <dbReference type="ARBA" id="ARBA00022737"/>
    </source>
</evidence>
<keyword evidence="4" id="KW-0677">Repeat</keyword>
<feature type="domain" description="C2H2-type" evidence="10">
    <location>
        <begin position="464"/>
        <end position="491"/>
    </location>
</feature>
<dbReference type="GO" id="GO:0000981">
    <property type="term" value="F:DNA-binding transcription factor activity, RNA polymerase II-specific"/>
    <property type="evidence" value="ECO:0007669"/>
    <property type="project" value="TreeGrafter"/>
</dbReference>
<dbReference type="Gene3D" id="3.30.160.60">
    <property type="entry name" value="Classic Zinc Finger"/>
    <property type="match status" value="4"/>
</dbReference>
<dbReference type="SUPFAM" id="SSF57667">
    <property type="entry name" value="beta-beta-alpha zinc fingers"/>
    <property type="match status" value="3"/>
</dbReference>
<feature type="domain" description="C2H2-type" evidence="10">
    <location>
        <begin position="664"/>
        <end position="690"/>
    </location>
</feature>
<dbReference type="Pfam" id="PF01187">
    <property type="entry name" value="MIF"/>
    <property type="match status" value="1"/>
</dbReference>
<dbReference type="InterPro" id="IPR001398">
    <property type="entry name" value="Macrophage_inhib_fac"/>
</dbReference>
<feature type="compositionally biased region" description="Basic and acidic residues" evidence="9">
    <location>
        <begin position="323"/>
        <end position="348"/>
    </location>
</feature>
<evidence type="ECO:0000256" key="3">
    <source>
        <dbReference type="ARBA" id="ARBA00022723"/>
    </source>
</evidence>
<gene>
    <name evidence="11" type="ORF">Q5P01_008937</name>
</gene>
<dbReference type="PANTHER" id="PTHR24394">
    <property type="entry name" value="ZINC FINGER PROTEIN"/>
    <property type="match status" value="1"/>
</dbReference>
<keyword evidence="3" id="KW-0479">Metal-binding</keyword>
<dbReference type="InterPro" id="IPR036236">
    <property type="entry name" value="Znf_C2H2_sf"/>
</dbReference>
<evidence type="ECO:0000256" key="6">
    <source>
        <dbReference type="ARBA" id="ARBA00022833"/>
    </source>
</evidence>
<dbReference type="AlphaFoldDB" id="A0AA88N4X8"/>
<proteinExistence type="inferred from homology"/>
<evidence type="ECO:0000256" key="8">
    <source>
        <dbReference type="PROSITE-ProRule" id="PRU00042"/>
    </source>
</evidence>
<feature type="domain" description="C2H2-type" evidence="10">
    <location>
        <begin position="579"/>
        <end position="606"/>
    </location>
</feature>
<feature type="domain" description="C2H2-type" evidence="10">
    <location>
        <begin position="358"/>
        <end position="385"/>
    </location>
</feature>
<dbReference type="PROSITE" id="PS50157">
    <property type="entry name" value="ZINC_FINGER_C2H2_2"/>
    <property type="match status" value="5"/>
</dbReference>
<feature type="region of interest" description="Disordered" evidence="9">
    <location>
        <begin position="318"/>
        <end position="348"/>
    </location>
</feature>